<evidence type="ECO:0000259" key="1">
    <source>
        <dbReference type="Pfam" id="PF12904"/>
    </source>
</evidence>
<dbReference type="Pfam" id="PF12904">
    <property type="entry name" value="Collagen_bind_2"/>
    <property type="match status" value="1"/>
</dbReference>
<accession>A0A5D0J2J2</accession>
<dbReference type="InterPro" id="IPR024749">
    <property type="entry name" value="Collagen-bd_put"/>
</dbReference>
<evidence type="ECO:0000313" key="4">
    <source>
        <dbReference type="Proteomes" id="UP000323930"/>
    </source>
</evidence>
<gene>
    <name evidence="3" type="ORF">FUA24_03660</name>
</gene>
<dbReference type="Proteomes" id="UP000323930">
    <property type="component" value="Unassembled WGS sequence"/>
</dbReference>
<dbReference type="AlphaFoldDB" id="A0A5D0J2J2"/>
<dbReference type="OrthoDB" id="266054at2"/>
<feature type="domain" description="Putative collagen-binding" evidence="1">
    <location>
        <begin position="514"/>
        <end position="592"/>
    </location>
</feature>
<organism evidence="3 4">
    <name type="scientific">Seonamhaeicola marinus</name>
    <dbReference type="NCBI Taxonomy" id="1912246"/>
    <lineage>
        <taxon>Bacteria</taxon>
        <taxon>Pseudomonadati</taxon>
        <taxon>Bacteroidota</taxon>
        <taxon>Flavobacteriia</taxon>
        <taxon>Flavobacteriales</taxon>
        <taxon>Flavobacteriaceae</taxon>
    </lineage>
</organism>
<evidence type="ECO:0000259" key="2">
    <source>
        <dbReference type="Pfam" id="PF16586"/>
    </source>
</evidence>
<dbReference type="InterPro" id="IPR013783">
    <property type="entry name" value="Ig-like_fold"/>
</dbReference>
<dbReference type="Gene3D" id="2.60.40.10">
    <property type="entry name" value="Immunoglobulins"/>
    <property type="match status" value="1"/>
</dbReference>
<dbReference type="Gene3D" id="2.60.120.260">
    <property type="entry name" value="Galactose-binding domain-like"/>
    <property type="match status" value="1"/>
</dbReference>
<dbReference type="InterPro" id="IPR032260">
    <property type="entry name" value="DUF5060"/>
</dbReference>
<protein>
    <submittedName>
        <fullName evidence="3">DUF5060 domain-containing protein</fullName>
    </submittedName>
</protein>
<dbReference type="Pfam" id="PF16586">
    <property type="entry name" value="DUF5060"/>
    <property type="match status" value="1"/>
</dbReference>
<name>A0A5D0J2J2_9FLAO</name>
<dbReference type="RefSeq" id="WP_148540106.1">
    <property type="nucleotide sequence ID" value="NZ_VSDQ01000241.1"/>
</dbReference>
<proteinExistence type="predicted"/>
<comment type="caution">
    <text evidence="3">The sequence shown here is derived from an EMBL/GenBank/DDBJ whole genome shotgun (WGS) entry which is preliminary data.</text>
</comment>
<dbReference type="EMBL" id="VSDQ01000241">
    <property type="protein sequence ID" value="TYA89240.1"/>
    <property type="molecule type" value="Genomic_DNA"/>
</dbReference>
<sequence length="952" mass="109745">MILKKFVILIAMWTIGIPYAQQESLVKITGEKKKWHKVTLSFEGHEFSEYGKENPFLDYRLSVTFKNKDKIYTVPGFYAADGNAAESSAEEGKVWQVRFRPDEIGEWHYTVSFRKGKEIAISDDLEIGEPTLFNGQKGSFFIEPTDKIGKDFRAKGRLQLRDNGYLQFAETGEYFLKGGAGSPENFLGYYEFDQTPASHKYTPHIKDWKQGDPTWQNGKGKSIIGALNYLSQEQMNSVYFLTMNIQGDGKDTWPWSDINERYRFDCSKLDQWEIVFDHMDKLGIMLHMVTQETENELLLDIGELGVQRKLYYRELIARFGHHLGVAWNLGEENGPVYWSPKGQTDGDRKDMAEYIKTHDPYNNLVVLHTHSSSEGQDLFLKPQLGFEYLDGVSMQTHSPDKVHERINKWLGLSRAYDKRWYMAQDEIGPANTGAKPDKDDPEHDYIRSKVLWGTLMAGGTGLDWYFGYKYDHNDLKCEDWRSRNNLWEQTYIALNFFKKHIPFYSMKNANGLTSNTNDYVFAKNGEVYVIYMSDVKETKLDLFGSNYKFNVYWYNPRKGGRLVAGTKKTIIGGQKTSIGFPPEENGDWVALLVKKPKKVTKYQSIDSFPYVLKFPLKHKNSIENASISKGNENGYQAVYFKKQQTDSLDYYRLVFKGNSNLYNGKLYKKDFKKDTTNIKILVNGSRPINNFEKEKSGVSKSKNGLKHIYLEYGDIIDVIFNHKLTSQEIGVKKLELKPINNLFKKELKTKLKNVEPFVAKGWTLEVEAENYHYKSKNKSKREWYVRSNSENLPFSDNLPKNYCESASGNSYIEALPDTRVTHSDPLKIGDNFYPEPGTGGIVSYKVRINSPGRYFVWVRAYSTGSEDNGLHVGVNGEWPETGARIQLCKGKHKWTWSSAQRVPKNHCGEPQTITLDFDRAGEYIVSFSMREDGFRFDKWALAKSKSYNPNNN</sequence>
<feature type="domain" description="DUF5060" evidence="2">
    <location>
        <begin position="33"/>
        <end position="114"/>
    </location>
</feature>
<keyword evidence="4" id="KW-1185">Reference proteome</keyword>
<dbReference type="Gene3D" id="3.20.20.80">
    <property type="entry name" value="Glycosidases"/>
    <property type="match status" value="1"/>
</dbReference>
<reference evidence="3 4" key="1">
    <citation type="submission" date="2019-08" db="EMBL/GenBank/DDBJ databases">
        <title>Seonamhaeicola sediminis sp. nov., isolated from marine sediment.</title>
        <authorList>
            <person name="Cao W.R."/>
        </authorList>
    </citation>
    <scope>NUCLEOTIDE SEQUENCE [LARGE SCALE GENOMIC DNA]</scope>
    <source>
        <strain evidence="3 4">B011</strain>
    </source>
</reference>
<evidence type="ECO:0000313" key="3">
    <source>
        <dbReference type="EMBL" id="TYA89240.1"/>
    </source>
</evidence>